<name>A0A1H9TLH4_9SPHI</name>
<dbReference type="EMBL" id="FOGG01000023">
    <property type="protein sequence ID" value="SER97759.1"/>
    <property type="molecule type" value="Genomic_DNA"/>
</dbReference>
<dbReference type="Proteomes" id="UP000199572">
    <property type="component" value="Unassembled WGS sequence"/>
</dbReference>
<proteinExistence type="predicted"/>
<gene>
    <name evidence="1" type="ORF">SAMN04488023_12347</name>
</gene>
<evidence type="ECO:0000313" key="1">
    <source>
        <dbReference type="EMBL" id="SER97759.1"/>
    </source>
</evidence>
<protein>
    <submittedName>
        <fullName evidence="1">Uncharacterized protein</fullName>
    </submittedName>
</protein>
<sequence>MYICNFTSTTMNFHPAQVMLDFLRNGNMPSMLPGDTVTHDSRYHQDSFPLPELIEHLEQYYSYECIEGQFKAEQIFKILTVKT</sequence>
<accession>A0A1H9TLH4</accession>
<reference evidence="1 2" key="1">
    <citation type="submission" date="2016-10" db="EMBL/GenBank/DDBJ databases">
        <authorList>
            <person name="de Groot N.N."/>
        </authorList>
    </citation>
    <scope>NUCLEOTIDE SEQUENCE [LARGE SCALE GENOMIC DNA]</scope>
    <source>
        <strain evidence="1 2">DSM 18610</strain>
    </source>
</reference>
<evidence type="ECO:0000313" key="2">
    <source>
        <dbReference type="Proteomes" id="UP000199572"/>
    </source>
</evidence>
<dbReference type="AlphaFoldDB" id="A0A1H9TLH4"/>
<organism evidence="1 2">
    <name type="scientific">Pedobacter rhizosphaerae</name>
    <dbReference type="NCBI Taxonomy" id="390241"/>
    <lineage>
        <taxon>Bacteria</taxon>
        <taxon>Pseudomonadati</taxon>
        <taxon>Bacteroidota</taxon>
        <taxon>Sphingobacteriia</taxon>
        <taxon>Sphingobacteriales</taxon>
        <taxon>Sphingobacteriaceae</taxon>
        <taxon>Pedobacter</taxon>
    </lineage>
</organism>
<keyword evidence="2" id="KW-1185">Reference proteome</keyword>